<comment type="similarity">
    <text evidence="1">Belongs to the sigma-70 factor family. ECF subfamily.</text>
</comment>
<evidence type="ECO:0000256" key="4">
    <source>
        <dbReference type="ARBA" id="ARBA00023163"/>
    </source>
</evidence>
<dbReference type="InterPro" id="IPR014284">
    <property type="entry name" value="RNA_pol_sigma-70_dom"/>
</dbReference>
<evidence type="ECO:0000313" key="8">
    <source>
        <dbReference type="Proteomes" id="UP000263900"/>
    </source>
</evidence>
<protein>
    <submittedName>
        <fullName evidence="7">RNA polymerase sigma-70 factor</fullName>
    </submittedName>
</protein>
<evidence type="ECO:0000256" key="3">
    <source>
        <dbReference type="ARBA" id="ARBA00023082"/>
    </source>
</evidence>
<dbReference type="InterPro" id="IPR013324">
    <property type="entry name" value="RNA_pol_sigma_r3/r4-like"/>
</dbReference>
<dbReference type="Pfam" id="PF08281">
    <property type="entry name" value="Sigma70_r4_2"/>
    <property type="match status" value="1"/>
</dbReference>
<dbReference type="GO" id="GO:0016987">
    <property type="term" value="F:sigma factor activity"/>
    <property type="evidence" value="ECO:0007669"/>
    <property type="project" value="UniProtKB-KW"/>
</dbReference>
<dbReference type="InterPro" id="IPR039425">
    <property type="entry name" value="RNA_pol_sigma-70-like"/>
</dbReference>
<evidence type="ECO:0000256" key="2">
    <source>
        <dbReference type="ARBA" id="ARBA00023015"/>
    </source>
</evidence>
<evidence type="ECO:0000313" key="7">
    <source>
        <dbReference type="EMBL" id="AXY74659.1"/>
    </source>
</evidence>
<dbReference type="NCBIfam" id="TIGR02937">
    <property type="entry name" value="sigma70-ECF"/>
    <property type="match status" value="1"/>
</dbReference>
<dbReference type="InterPro" id="IPR013249">
    <property type="entry name" value="RNA_pol_sigma70_r4_t2"/>
</dbReference>
<keyword evidence="4" id="KW-0804">Transcription</keyword>
<dbReference type="SUPFAM" id="SSF88659">
    <property type="entry name" value="Sigma3 and sigma4 domains of RNA polymerase sigma factors"/>
    <property type="match status" value="1"/>
</dbReference>
<reference evidence="7 8" key="1">
    <citation type="submission" date="2018-09" db="EMBL/GenBank/DDBJ databases">
        <title>Genome sequencing of strain 6GH32-13.</title>
        <authorList>
            <person name="Weon H.-Y."/>
            <person name="Heo J."/>
            <person name="Kwon S.-W."/>
        </authorList>
    </citation>
    <scope>NUCLEOTIDE SEQUENCE [LARGE SCALE GENOMIC DNA]</scope>
    <source>
        <strain evidence="7 8">5GH32-13</strain>
    </source>
</reference>
<dbReference type="InterPro" id="IPR007627">
    <property type="entry name" value="RNA_pol_sigma70_r2"/>
</dbReference>
<dbReference type="GO" id="GO:0006352">
    <property type="term" value="P:DNA-templated transcription initiation"/>
    <property type="evidence" value="ECO:0007669"/>
    <property type="project" value="InterPro"/>
</dbReference>
<evidence type="ECO:0000256" key="1">
    <source>
        <dbReference type="ARBA" id="ARBA00010641"/>
    </source>
</evidence>
<dbReference type="AlphaFoldDB" id="A0A3B7MMT5"/>
<keyword evidence="8" id="KW-1185">Reference proteome</keyword>
<organism evidence="7 8">
    <name type="scientific">Paraflavitalea soli</name>
    <dbReference type="NCBI Taxonomy" id="2315862"/>
    <lineage>
        <taxon>Bacteria</taxon>
        <taxon>Pseudomonadati</taxon>
        <taxon>Bacteroidota</taxon>
        <taxon>Chitinophagia</taxon>
        <taxon>Chitinophagales</taxon>
        <taxon>Chitinophagaceae</taxon>
        <taxon>Paraflavitalea</taxon>
    </lineage>
</organism>
<sequence length="218" mass="25232">MLSLLIPTNDSPDNNIKVLENSDLQSDRLIFQRIAQGDAQAFATFYEAYAVKLALYISRFLGSDLWAEELVQDTFLKLWSIRETIGEIEYPAGFVYRMIANRAKDHLKRQEHEIKLQQHMARYLEQANTNTTQEQVDYQMSEKLFRTAVEQLPAQRALVYRMRHEQGLSYEEIAGELGLSRHTVRNQLNLALQNIRTYLLDHGDITGLLVLCLILNNS</sequence>
<keyword evidence="3" id="KW-0731">Sigma factor</keyword>
<dbReference type="InterPro" id="IPR036388">
    <property type="entry name" value="WH-like_DNA-bd_sf"/>
</dbReference>
<gene>
    <name evidence="7" type="ORF">D3H65_12000</name>
</gene>
<evidence type="ECO:0000259" key="5">
    <source>
        <dbReference type="Pfam" id="PF04542"/>
    </source>
</evidence>
<accession>A0A3B7MMT5</accession>
<dbReference type="Proteomes" id="UP000263900">
    <property type="component" value="Chromosome"/>
</dbReference>
<evidence type="ECO:0000259" key="6">
    <source>
        <dbReference type="Pfam" id="PF08281"/>
    </source>
</evidence>
<dbReference type="Pfam" id="PF04542">
    <property type="entry name" value="Sigma70_r2"/>
    <property type="match status" value="1"/>
</dbReference>
<dbReference type="KEGG" id="pseg:D3H65_12000"/>
<dbReference type="InterPro" id="IPR014327">
    <property type="entry name" value="RNA_pol_sigma70_bacteroid"/>
</dbReference>
<dbReference type="PANTHER" id="PTHR43133:SF46">
    <property type="entry name" value="RNA POLYMERASE SIGMA-70 FACTOR ECF SUBFAMILY"/>
    <property type="match status" value="1"/>
</dbReference>
<dbReference type="Gene3D" id="1.10.10.10">
    <property type="entry name" value="Winged helix-like DNA-binding domain superfamily/Winged helix DNA-binding domain"/>
    <property type="match status" value="1"/>
</dbReference>
<dbReference type="SUPFAM" id="SSF88946">
    <property type="entry name" value="Sigma2 domain of RNA polymerase sigma factors"/>
    <property type="match status" value="1"/>
</dbReference>
<dbReference type="Gene3D" id="1.10.1740.10">
    <property type="match status" value="1"/>
</dbReference>
<dbReference type="PANTHER" id="PTHR43133">
    <property type="entry name" value="RNA POLYMERASE ECF-TYPE SIGMA FACTO"/>
    <property type="match status" value="1"/>
</dbReference>
<dbReference type="OrthoDB" id="676373at2"/>
<dbReference type="InterPro" id="IPR013325">
    <property type="entry name" value="RNA_pol_sigma_r2"/>
</dbReference>
<dbReference type="NCBIfam" id="TIGR02985">
    <property type="entry name" value="Sig70_bacteroi1"/>
    <property type="match status" value="1"/>
</dbReference>
<proteinExistence type="inferred from homology"/>
<dbReference type="EMBL" id="CP032157">
    <property type="protein sequence ID" value="AXY74659.1"/>
    <property type="molecule type" value="Genomic_DNA"/>
</dbReference>
<dbReference type="CDD" id="cd06171">
    <property type="entry name" value="Sigma70_r4"/>
    <property type="match status" value="1"/>
</dbReference>
<feature type="domain" description="RNA polymerase sigma-70 region 2" evidence="5">
    <location>
        <begin position="45"/>
        <end position="111"/>
    </location>
</feature>
<dbReference type="GO" id="GO:0003677">
    <property type="term" value="F:DNA binding"/>
    <property type="evidence" value="ECO:0007669"/>
    <property type="project" value="InterPro"/>
</dbReference>
<name>A0A3B7MMT5_9BACT</name>
<keyword evidence="2" id="KW-0805">Transcription regulation</keyword>
<feature type="domain" description="RNA polymerase sigma factor 70 region 4 type 2" evidence="6">
    <location>
        <begin position="145"/>
        <end position="193"/>
    </location>
</feature>